<dbReference type="RefSeq" id="WP_000370465.1">
    <property type="nucleotide sequence ID" value="NZ_CM000952.1"/>
</dbReference>
<accession>A0A0E1XCU7</accession>
<evidence type="ECO:0000313" key="1">
    <source>
        <dbReference type="EMBL" id="EFH96395.1"/>
    </source>
</evidence>
<reference evidence="1" key="1">
    <citation type="submission" date="2010-05" db="EMBL/GenBank/DDBJ databases">
        <authorList>
            <person name="Muzny D."/>
            <person name="Qin X."/>
            <person name="Buhay C."/>
            <person name="Dugan-Rocha S."/>
            <person name="Ding Y."/>
            <person name="Chen G."/>
            <person name="Hawes A."/>
            <person name="Holder M."/>
            <person name="Jhangiani S."/>
            <person name="Johnson A."/>
            <person name="Khan Z."/>
            <person name="Li Z."/>
            <person name="Liu W."/>
            <person name="Liu X."/>
            <person name="Perez L."/>
            <person name="Shen H."/>
            <person name="Wang Q."/>
            <person name="Watt J."/>
            <person name="Xi L."/>
            <person name="Xin Y."/>
            <person name="Zhou J."/>
            <person name="Deng J."/>
            <person name="Jiang H."/>
            <person name="Liu Y."/>
            <person name="Qu J."/>
            <person name="Song X.-Z."/>
            <person name="Zhang L."/>
            <person name="Villasana D."/>
            <person name="Johnson A."/>
            <person name="Liu J."/>
            <person name="Liyanage D."/>
            <person name="Lorensuhewa L."/>
            <person name="Robinson T."/>
            <person name="Song A."/>
            <person name="Song B.-B."/>
            <person name="Dinh H."/>
            <person name="Thornton R."/>
            <person name="Coyle M."/>
            <person name="Francisco L."/>
            <person name="Jackson L."/>
            <person name="Javaid M."/>
            <person name="Korchina V."/>
            <person name="Kovar C."/>
            <person name="Mata R."/>
            <person name="Mathew T."/>
            <person name="Ngo R."/>
            <person name="Nguyen L."/>
            <person name="Nguyen N."/>
            <person name="Okwuonu G."/>
            <person name="Ongeri F."/>
            <person name="Pham C."/>
            <person name="Simmons D."/>
            <person name="Wilczek-Boney K."/>
            <person name="Hale W."/>
            <person name="Jakkamsetti A."/>
            <person name="Pham P."/>
            <person name="Ruth R."/>
            <person name="San Lucas F."/>
            <person name="Warren J."/>
            <person name="Zhang J."/>
            <person name="Zhao Z."/>
            <person name="Zhou C."/>
            <person name="Zhu D."/>
            <person name="Lee S."/>
            <person name="Bess C."/>
            <person name="Blankenburg K."/>
            <person name="Forbes L."/>
            <person name="Fu Q."/>
            <person name="Gubbala S."/>
            <person name="Hirani K."/>
            <person name="Jayaseelan J.C."/>
            <person name="Lara F."/>
            <person name="Munidasa M."/>
            <person name="Palculict T."/>
            <person name="Patil S."/>
            <person name="Pu L.-L."/>
            <person name="Saada N."/>
            <person name="Tang L."/>
            <person name="Weissenberger G."/>
            <person name="Zhu Y."/>
            <person name="Hemphill L."/>
            <person name="Shang Y."/>
            <person name="Youmans B."/>
            <person name="Ayvaz T."/>
            <person name="Ross M."/>
            <person name="Santibanez J."/>
            <person name="Aqrawi P."/>
            <person name="Gross S."/>
            <person name="Joshi V."/>
            <person name="Fowler G."/>
            <person name="Nazareth L."/>
            <person name="Reid J."/>
            <person name="Worley K."/>
            <person name="Petrosino J."/>
            <person name="Highlander S."/>
            <person name="Gibbs R."/>
        </authorList>
    </citation>
    <scope>NUCLEOTIDE SEQUENCE [LARGE SCALE GENOMIC DNA]</scope>
    <source>
        <strain evidence="1">MN8</strain>
    </source>
</reference>
<name>A0A0E1XCU7_STAAU</name>
<dbReference type="Proteomes" id="UP000003455">
    <property type="component" value="Chromosome"/>
</dbReference>
<dbReference type="HOGENOM" id="CLU_134141_0_0_9"/>
<dbReference type="EMBL" id="ACJA02000001">
    <property type="protein sequence ID" value="EFH96395.1"/>
    <property type="molecule type" value="Genomic_DNA"/>
</dbReference>
<comment type="caution">
    <text evidence="1">The sequence shown here is derived from an EMBL/GenBank/DDBJ whole genome shotgun (WGS) entry which is preliminary data.</text>
</comment>
<dbReference type="AlphaFoldDB" id="A0A0E1XCU7"/>
<sequence length="171" mass="20134">MDNSFLESLKEILEPYDDIESNKDGFVFGGYIDWPSFVDYEDFQVEEVMSLLGLDIPFGSSKNPFEFYEILKVIQNIEKGLYEAICDEAIIIKEDEEISTEDFIDSIMDYKVQIPTVDRLKSSITELFEKYEIPQGIQYEYDEGMPESSKYWSLEMDEDLYFIKEINFNEC</sequence>
<proteinExistence type="predicted"/>
<gene>
    <name evidence="1" type="ORF">HMPREF0769_10397</name>
</gene>
<organism evidence="1">
    <name type="scientific">Staphylococcus aureus subsp. aureus MN8</name>
    <dbReference type="NCBI Taxonomy" id="548470"/>
    <lineage>
        <taxon>Bacteria</taxon>
        <taxon>Bacillati</taxon>
        <taxon>Bacillota</taxon>
        <taxon>Bacilli</taxon>
        <taxon>Bacillales</taxon>
        <taxon>Staphylococcaceae</taxon>
        <taxon>Staphylococcus</taxon>
    </lineage>
</organism>
<protein>
    <submittedName>
        <fullName evidence="1">Uncharacterized protein</fullName>
    </submittedName>
</protein>